<evidence type="ECO:0000256" key="1">
    <source>
        <dbReference type="SAM" id="MobiDB-lite"/>
    </source>
</evidence>
<evidence type="ECO:0000313" key="3">
    <source>
        <dbReference type="Proteomes" id="UP000784294"/>
    </source>
</evidence>
<evidence type="ECO:0000313" key="2">
    <source>
        <dbReference type="EMBL" id="VEL22687.1"/>
    </source>
</evidence>
<keyword evidence="3" id="KW-1185">Reference proteome</keyword>
<organism evidence="2 3">
    <name type="scientific">Protopolystoma xenopodis</name>
    <dbReference type="NCBI Taxonomy" id="117903"/>
    <lineage>
        <taxon>Eukaryota</taxon>
        <taxon>Metazoa</taxon>
        <taxon>Spiralia</taxon>
        <taxon>Lophotrochozoa</taxon>
        <taxon>Platyhelminthes</taxon>
        <taxon>Monogenea</taxon>
        <taxon>Polyopisthocotylea</taxon>
        <taxon>Polystomatidea</taxon>
        <taxon>Polystomatidae</taxon>
        <taxon>Protopolystoma</taxon>
    </lineage>
</organism>
<gene>
    <name evidence="2" type="ORF">PXEA_LOCUS16127</name>
</gene>
<accession>A0A448WXN5</accession>
<proteinExistence type="predicted"/>
<dbReference type="EMBL" id="CAAALY010057837">
    <property type="protein sequence ID" value="VEL22687.1"/>
    <property type="molecule type" value="Genomic_DNA"/>
</dbReference>
<name>A0A448WXN5_9PLAT</name>
<feature type="compositionally biased region" description="Polar residues" evidence="1">
    <location>
        <begin position="15"/>
        <end position="27"/>
    </location>
</feature>
<reference evidence="2" key="1">
    <citation type="submission" date="2018-11" db="EMBL/GenBank/DDBJ databases">
        <authorList>
            <consortium name="Pathogen Informatics"/>
        </authorList>
    </citation>
    <scope>NUCLEOTIDE SEQUENCE</scope>
</reference>
<protein>
    <submittedName>
        <fullName evidence="2">Uncharacterized protein</fullName>
    </submittedName>
</protein>
<feature type="region of interest" description="Disordered" evidence="1">
    <location>
        <begin position="1"/>
        <end position="29"/>
    </location>
</feature>
<feature type="compositionally biased region" description="Basic and acidic residues" evidence="1">
    <location>
        <begin position="1"/>
        <end position="14"/>
    </location>
</feature>
<dbReference type="Proteomes" id="UP000784294">
    <property type="component" value="Unassembled WGS sequence"/>
</dbReference>
<dbReference type="AlphaFoldDB" id="A0A448WXN5"/>
<comment type="caution">
    <text evidence="2">The sequence shown here is derived from an EMBL/GenBank/DDBJ whole genome shotgun (WGS) entry which is preliminary data.</text>
</comment>
<sequence length="90" mass="10309">MARLTDDADYDAGKTSRNVPRTRSYSGNDDAYNGLLTRCVLLSLPNNMTELRKQGQTTSICNIVDFIANMTLLRLQSHYRMRYRKIPGLH</sequence>